<protein>
    <submittedName>
        <fullName evidence="6">Alpha/beta hydrolase fold protein</fullName>
    </submittedName>
</protein>
<evidence type="ECO:0000256" key="2">
    <source>
        <dbReference type="ARBA" id="ARBA00022801"/>
    </source>
</evidence>
<organism evidence="6 7">
    <name type="scientific">Micropruina glycogenica</name>
    <dbReference type="NCBI Taxonomy" id="75385"/>
    <lineage>
        <taxon>Bacteria</taxon>
        <taxon>Bacillati</taxon>
        <taxon>Actinomycetota</taxon>
        <taxon>Actinomycetes</taxon>
        <taxon>Propionibacteriales</taxon>
        <taxon>Nocardioidaceae</taxon>
        <taxon>Micropruina</taxon>
    </lineage>
</organism>
<evidence type="ECO:0000313" key="6">
    <source>
        <dbReference type="EMBL" id="SPD86799.1"/>
    </source>
</evidence>
<dbReference type="InterPro" id="IPR000073">
    <property type="entry name" value="AB_hydrolase_1"/>
</dbReference>
<feature type="transmembrane region" description="Helical" evidence="4">
    <location>
        <begin position="30"/>
        <end position="51"/>
    </location>
</feature>
<dbReference type="GO" id="GO:0004177">
    <property type="term" value="F:aminopeptidase activity"/>
    <property type="evidence" value="ECO:0007669"/>
    <property type="project" value="UniProtKB-EC"/>
</dbReference>
<keyword evidence="4" id="KW-0812">Transmembrane</keyword>
<feature type="region of interest" description="Disordered" evidence="3">
    <location>
        <begin position="1"/>
        <end position="20"/>
    </location>
</feature>
<keyword evidence="4" id="KW-1133">Transmembrane helix</keyword>
<sequence>MDDPSPRPGTSAGRSPGTVPVARTRTTAHAWVRALVALAGGGVAGLAVGVLQPRGPVTASGSLALIAGGVAIGILTGVVSRSRWSMLAAPAGYLVAFELIRTRAGLPSTGPLELGSAFGPLAYVLGRVLPWLLGGTAIAVGAAWATRSRSRRPIGLTAVTAALALVAGSLALQASSPALTTADGRPIPGSVSELITVDLGGEQQWIQVRGASADLPVLLYLSGGPGQSDLAFSRVLLEPLTRDFLVVGWDQRGAGKSYPALDVATHTRQRAVSDTVELARWLIDRYGGPKVYLLGESWGSLLGIMAVSQAPELFHAFLGSGQMVAPLATDRLIYADLVTHAMGTGNGELVARLAAMGPPPYRNVFDYATIMSHYGLIEGAYTPPAGYLRRGAASGVGPYGVLGSEYAPVEKINVLRGLLDSFAVLYPQLQDIDLRRDATRLQVPVYILAGDHELRGRTQPAREWFDALDAPSKRWYDIANAGHSVAFEHADELLRILLEDVQPALR</sequence>
<dbReference type="InterPro" id="IPR002410">
    <property type="entry name" value="Peptidase_S33"/>
</dbReference>
<feature type="transmembrane region" description="Helical" evidence="4">
    <location>
        <begin position="153"/>
        <end position="172"/>
    </location>
</feature>
<dbReference type="Pfam" id="PF00561">
    <property type="entry name" value="Abhydrolase_1"/>
    <property type="match status" value="1"/>
</dbReference>
<feature type="transmembrane region" description="Helical" evidence="4">
    <location>
        <begin position="124"/>
        <end position="146"/>
    </location>
</feature>
<gene>
    <name evidence="6" type="ORF">MPLG2_1772</name>
</gene>
<dbReference type="Proteomes" id="UP000238164">
    <property type="component" value="Chromosome 1"/>
</dbReference>
<feature type="domain" description="AB hydrolase-1" evidence="5">
    <location>
        <begin position="216"/>
        <end position="322"/>
    </location>
</feature>
<name>A0A2N9JGZ2_9ACTN</name>
<dbReference type="InterPro" id="IPR029058">
    <property type="entry name" value="AB_hydrolase_fold"/>
</dbReference>
<keyword evidence="7" id="KW-1185">Reference proteome</keyword>
<keyword evidence="2 6" id="KW-0378">Hydrolase</keyword>
<accession>A0A2N9JGZ2</accession>
<evidence type="ECO:0000256" key="3">
    <source>
        <dbReference type="SAM" id="MobiDB-lite"/>
    </source>
</evidence>
<dbReference type="KEGG" id="mgg:MPLG2_1772"/>
<dbReference type="GO" id="GO:0006508">
    <property type="term" value="P:proteolysis"/>
    <property type="evidence" value="ECO:0007669"/>
    <property type="project" value="InterPro"/>
</dbReference>
<reference evidence="6 7" key="1">
    <citation type="submission" date="2018-02" db="EMBL/GenBank/DDBJ databases">
        <authorList>
            <person name="Cohen D.B."/>
            <person name="Kent A.D."/>
        </authorList>
    </citation>
    <scope>NUCLEOTIDE SEQUENCE [LARGE SCALE GENOMIC DNA]</scope>
    <source>
        <strain evidence="6">1</strain>
    </source>
</reference>
<dbReference type="AlphaFoldDB" id="A0A2N9JGZ2"/>
<dbReference type="PRINTS" id="PR00793">
    <property type="entry name" value="PROAMNOPTASE"/>
</dbReference>
<evidence type="ECO:0000313" key="7">
    <source>
        <dbReference type="Proteomes" id="UP000238164"/>
    </source>
</evidence>
<proteinExistence type="inferred from homology"/>
<dbReference type="EMBL" id="LT985188">
    <property type="protein sequence ID" value="SPD86799.1"/>
    <property type="molecule type" value="Genomic_DNA"/>
</dbReference>
<evidence type="ECO:0000256" key="1">
    <source>
        <dbReference type="ARBA" id="ARBA00010088"/>
    </source>
</evidence>
<dbReference type="Gene3D" id="3.40.50.1820">
    <property type="entry name" value="alpha/beta hydrolase"/>
    <property type="match status" value="1"/>
</dbReference>
<keyword evidence="4" id="KW-0472">Membrane</keyword>
<evidence type="ECO:0000259" key="5">
    <source>
        <dbReference type="Pfam" id="PF00561"/>
    </source>
</evidence>
<dbReference type="SUPFAM" id="SSF53474">
    <property type="entry name" value="alpha/beta-Hydrolases"/>
    <property type="match status" value="1"/>
</dbReference>
<feature type="transmembrane region" description="Helical" evidence="4">
    <location>
        <begin position="57"/>
        <end position="79"/>
    </location>
</feature>
<comment type="similarity">
    <text evidence="1">Belongs to the peptidase S33 family.</text>
</comment>
<evidence type="ECO:0000256" key="4">
    <source>
        <dbReference type="SAM" id="Phobius"/>
    </source>
</evidence>